<evidence type="ECO:0000256" key="2">
    <source>
        <dbReference type="ARBA" id="ARBA00005833"/>
    </source>
</evidence>
<dbReference type="InterPro" id="IPR002937">
    <property type="entry name" value="Amino_oxidase"/>
</dbReference>
<dbReference type="RefSeq" id="WP_161313999.1">
    <property type="nucleotide sequence ID" value="NZ_WTUW01000001.1"/>
</dbReference>
<feature type="region of interest" description="Disordered" evidence="7">
    <location>
        <begin position="1"/>
        <end position="27"/>
    </location>
</feature>
<feature type="domain" description="Amine oxidase" evidence="8">
    <location>
        <begin position="418"/>
        <end position="681"/>
    </location>
</feature>
<evidence type="ECO:0000256" key="4">
    <source>
        <dbReference type="ARBA" id="ARBA00017871"/>
    </source>
</evidence>
<dbReference type="Gene3D" id="3.50.50.60">
    <property type="entry name" value="FAD/NAD(P)-binding domain"/>
    <property type="match status" value="2"/>
</dbReference>
<feature type="region of interest" description="Disordered" evidence="7">
    <location>
        <begin position="188"/>
        <end position="216"/>
    </location>
</feature>
<evidence type="ECO:0000256" key="7">
    <source>
        <dbReference type="SAM" id="MobiDB-lite"/>
    </source>
</evidence>
<reference evidence="9 10" key="1">
    <citation type="submission" date="2019-12" db="EMBL/GenBank/DDBJ databases">
        <title>Snethiella sp. nov. sp. isolated from sea sand.</title>
        <authorList>
            <person name="Kim J."/>
            <person name="Jeong S.E."/>
            <person name="Jung H.S."/>
            <person name="Jeon C.O."/>
        </authorList>
    </citation>
    <scope>NUCLEOTIDE SEQUENCE [LARGE SCALE GENOMIC DNA]</scope>
    <source>
        <strain evidence="9 10">DP05</strain>
    </source>
</reference>
<dbReference type="EMBL" id="WTUW01000001">
    <property type="protein sequence ID" value="MZR29538.1"/>
    <property type="molecule type" value="Genomic_DNA"/>
</dbReference>
<dbReference type="SUPFAM" id="SSF54373">
    <property type="entry name" value="FAD-linked reductases, C-terminal domain"/>
    <property type="match status" value="1"/>
</dbReference>
<dbReference type="InterPro" id="IPR036188">
    <property type="entry name" value="FAD/NAD-bd_sf"/>
</dbReference>
<dbReference type="InterPro" id="IPR050281">
    <property type="entry name" value="Flavin_monoamine_oxidase"/>
</dbReference>
<dbReference type="GO" id="GO:0009851">
    <property type="term" value="P:auxin biosynthetic process"/>
    <property type="evidence" value="ECO:0007669"/>
    <property type="project" value="UniProtKB-KW"/>
</dbReference>
<feature type="compositionally biased region" description="Basic and acidic residues" evidence="7">
    <location>
        <begin position="1"/>
        <end position="10"/>
    </location>
</feature>
<comment type="caution">
    <text evidence="9">The sequence shown here is derived from an EMBL/GenBank/DDBJ whole genome shotgun (WGS) entry which is preliminary data.</text>
</comment>
<gene>
    <name evidence="9" type="ORF">GQE98_02715</name>
</gene>
<evidence type="ECO:0000313" key="10">
    <source>
        <dbReference type="Proteomes" id="UP000476030"/>
    </source>
</evidence>
<evidence type="ECO:0000259" key="8">
    <source>
        <dbReference type="Pfam" id="PF01593"/>
    </source>
</evidence>
<dbReference type="PRINTS" id="PR00419">
    <property type="entry name" value="ADXRDTASE"/>
</dbReference>
<dbReference type="EC" id="1.13.12.3" evidence="3"/>
<organism evidence="9 10">
    <name type="scientific">Sneathiella litorea</name>
    <dbReference type="NCBI Taxonomy" id="2606216"/>
    <lineage>
        <taxon>Bacteria</taxon>
        <taxon>Pseudomonadati</taxon>
        <taxon>Pseudomonadota</taxon>
        <taxon>Alphaproteobacteria</taxon>
        <taxon>Sneathiellales</taxon>
        <taxon>Sneathiellaceae</taxon>
        <taxon>Sneathiella</taxon>
    </lineage>
</organism>
<dbReference type="PANTHER" id="PTHR10742">
    <property type="entry name" value="FLAVIN MONOAMINE OXIDASE"/>
    <property type="match status" value="1"/>
</dbReference>
<accession>A0A6L8W3G3</accession>
<evidence type="ECO:0000256" key="1">
    <source>
        <dbReference type="ARBA" id="ARBA00004814"/>
    </source>
</evidence>
<dbReference type="Proteomes" id="UP000476030">
    <property type="component" value="Unassembled WGS sequence"/>
</dbReference>
<proteinExistence type="inferred from homology"/>
<dbReference type="GO" id="GO:0001716">
    <property type="term" value="F:L-amino-acid oxidase activity"/>
    <property type="evidence" value="ECO:0007669"/>
    <property type="project" value="TreeGrafter"/>
</dbReference>
<dbReference type="GO" id="GO:0050361">
    <property type="term" value="F:tryptophan 2-monooxygenase activity"/>
    <property type="evidence" value="ECO:0007669"/>
    <property type="project" value="UniProtKB-EC"/>
</dbReference>
<sequence>MSERKEEVSESGRSSESGLTLATGRSTSKAWCATYPGPADRNFNYRKLLDSSKSGIGDASESPIKVAIIGAGPAGLTAAHELARSGLKNIHLYEASNRYGGRFWTKTLAPDYGEEQFSAMDAGAMRMPPFIDETKKKDNPTLSERRAEILSGCSILSYYLNKFQISTGEFPNPGSRIAKTGIYYNEGSLKPDTKEEAKEEGAETRSRDYQETNSNGKGTMLIWHEDQDDPPNEKLRNVKKKWDDWGNKVKQQVRKAYPTPEWPVFWKKIVANYYDKTFRDVVFLPTVDDEGEHKKGNFGGLGMTEEEARIFYVIGAGDGGWGSFFNLSFLYVYRTFIHGFGTDLQVIEGLFDEEGNRLSGPGQNTYVYDSLSGQIATPNYLGTSTITECLLFGPIGGKSKTPALYGKHLEGALSQEPGGNGLHLFFDSPVSKIEKLSNGKVKLHVKYGIDKSLNFNFEAQEYDAVIITVPTHQFGTEIEVSGFNPETEWPYDLQAYLAQAHWEPCVKVFVELNQAYWEDPKCPIPQIIESETFIRDTYGVKINKGTKDKQTGILLLSYTWWRDATKLVGYDDQELINLAVKEADRMLDNCKNMGGHKISNYVKHTKDQFGNINYKGWVHHWELQKNFKGAARLYDQRTWKSTQTPMMYNQHYSKNSKLYFAGEGYHVDAGWVEPAFRTAIDSVLRIFLHNEIKIITENFDFNRDYPEYDPNFDPATHKVE</sequence>
<comment type="similarity">
    <text evidence="2">Belongs to the tryptophan 2-monooxygenase family.</text>
</comment>
<keyword evidence="10" id="KW-1185">Reference proteome</keyword>
<dbReference type="Pfam" id="PF01593">
    <property type="entry name" value="Amino_oxidase"/>
    <property type="match status" value="2"/>
</dbReference>
<evidence type="ECO:0000256" key="5">
    <source>
        <dbReference type="ARBA" id="ARBA00023070"/>
    </source>
</evidence>
<feature type="compositionally biased region" description="Basic and acidic residues" evidence="7">
    <location>
        <begin position="189"/>
        <end position="210"/>
    </location>
</feature>
<dbReference type="Gene3D" id="1.10.405.40">
    <property type="match status" value="1"/>
</dbReference>
<evidence type="ECO:0000313" key="9">
    <source>
        <dbReference type="EMBL" id="MZR29538.1"/>
    </source>
</evidence>
<keyword evidence="5" id="KW-0073">Auxin biosynthesis</keyword>
<dbReference type="GO" id="GO:0009063">
    <property type="term" value="P:amino acid catabolic process"/>
    <property type="evidence" value="ECO:0007669"/>
    <property type="project" value="TreeGrafter"/>
</dbReference>
<comment type="pathway">
    <text evidence="1">Plant hormone metabolism; auxin biosynthesis.</text>
</comment>
<evidence type="ECO:0000256" key="6">
    <source>
        <dbReference type="ARBA" id="ARBA00047321"/>
    </source>
</evidence>
<name>A0A6L8W3G3_9PROT</name>
<protein>
    <recommendedName>
        <fullName evidence="4">Tryptophan 2-monooxygenase</fullName>
        <ecNumber evidence="3">1.13.12.3</ecNumber>
    </recommendedName>
</protein>
<dbReference type="AlphaFoldDB" id="A0A6L8W3G3"/>
<evidence type="ECO:0000256" key="3">
    <source>
        <dbReference type="ARBA" id="ARBA00012535"/>
    </source>
</evidence>
<dbReference type="SUPFAM" id="SSF51905">
    <property type="entry name" value="FAD/NAD(P)-binding domain"/>
    <property type="match status" value="1"/>
</dbReference>
<dbReference type="Gene3D" id="3.90.660.10">
    <property type="match status" value="1"/>
</dbReference>
<feature type="domain" description="Amine oxidase" evidence="8">
    <location>
        <begin position="74"/>
        <end position="132"/>
    </location>
</feature>
<comment type="catalytic activity">
    <reaction evidence="6">
        <text>L-tryptophan + O2 = indole-3-acetamide + CO2 + H2O</text>
        <dbReference type="Rhea" id="RHEA:16165"/>
        <dbReference type="ChEBI" id="CHEBI:15377"/>
        <dbReference type="ChEBI" id="CHEBI:15379"/>
        <dbReference type="ChEBI" id="CHEBI:16031"/>
        <dbReference type="ChEBI" id="CHEBI:16526"/>
        <dbReference type="ChEBI" id="CHEBI:57912"/>
        <dbReference type="EC" id="1.13.12.3"/>
    </reaction>
</comment>
<dbReference type="PANTHER" id="PTHR10742:SF342">
    <property type="entry name" value="AMINE OXIDASE"/>
    <property type="match status" value="1"/>
</dbReference>